<evidence type="ECO:0000256" key="8">
    <source>
        <dbReference type="SAM" id="MobiDB-lite"/>
    </source>
</evidence>
<protein>
    <recommendedName>
        <fullName evidence="9">PX domain-containing protein</fullName>
    </recommendedName>
</protein>
<dbReference type="InterPro" id="IPR036871">
    <property type="entry name" value="PX_dom_sf"/>
</dbReference>
<comment type="caution">
    <text evidence="10">The sequence shown here is derived from an EMBL/GenBank/DDBJ whole genome shotgun (WGS) entry which is preliminary data.</text>
</comment>
<proteinExistence type="inferred from homology"/>
<reference evidence="10" key="1">
    <citation type="submission" date="2021-09" db="EMBL/GenBank/DDBJ databases">
        <authorList>
            <consortium name="AG Swart"/>
            <person name="Singh M."/>
            <person name="Singh A."/>
            <person name="Seah K."/>
            <person name="Emmerich C."/>
        </authorList>
    </citation>
    <scope>NUCLEOTIDE SEQUENCE</scope>
    <source>
        <strain evidence="10">ATCC30299</strain>
    </source>
</reference>
<dbReference type="GO" id="GO:0015031">
    <property type="term" value="P:protein transport"/>
    <property type="evidence" value="ECO:0007669"/>
    <property type="project" value="TreeGrafter"/>
</dbReference>
<dbReference type="GO" id="GO:0034727">
    <property type="term" value="P:piecemeal microautophagy of the nucleus"/>
    <property type="evidence" value="ECO:0007669"/>
    <property type="project" value="TreeGrafter"/>
</dbReference>
<accession>A0AAU9JVY8</accession>
<dbReference type="PROSITE" id="PS50195">
    <property type="entry name" value="PX"/>
    <property type="match status" value="1"/>
</dbReference>
<dbReference type="GO" id="GO:0005769">
    <property type="term" value="C:early endosome"/>
    <property type="evidence" value="ECO:0007669"/>
    <property type="project" value="TreeGrafter"/>
</dbReference>
<evidence type="ECO:0000313" key="10">
    <source>
        <dbReference type="EMBL" id="CAG9329909.1"/>
    </source>
</evidence>
<evidence type="ECO:0000256" key="5">
    <source>
        <dbReference type="ARBA" id="ARBA00022490"/>
    </source>
</evidence>
<comment type="similarity">
    <text evidence="3">Belongs to the sorting nexin family.</text>
</comment>
<evidence type="ECO:0000259" key="9">
    <source>
        <dbReference type="PROSITE" id="PS50195"/>
    </source>
</evidence>
<dbReference type="Proteomes" id="UP001162131">
    <property type="component" value="Unassembled WGS sequence"/>
</dbReference>
<dbReference type="SMART" id="SM00312">
    <property type="entry name" value="PX"/>
    <property type="match status" value="1"/>
</dbReference>
<evidence type="ECO:0000256" key="1">
    <source>
        <dbReference type="ARBA" id="ARBA00004170"/>
    </source>
</evidence>
<comment type="subcellular location">
    <subcellularLocation>
        <location evidence="2">Cytoplasm</location>
    </subcellularLocation>
    <subcellularLocation>
        <location evidence="1">Membrane</location>
        <topology evidence="1">Peripheral membrane protein</topology>
    </subcellularLocation>
</comment>
<evidence type="ECO:0000313" key="11">
    <source>
        <dbReference type="Proteomes" id="UP001162131"/>
    </source>
</evidence>
<dbReference type="SUPFAM" id="SSF64268">
    <property type="entry name" value="PX domain"/>
    <property type="match status" value="1"/>
</dbReference>
<evidence type="ECO:0000256" key="6">
    <source>
        <dbReference type="ARBA" id="ARBA00023121"/>
    </source>
</evidence>
<keyword evidence="11" id="KW-1185">Reference proteome</keyword>
<name>A0AAU9JVY8_9CILI</name>
<organism evidence="10 11">
    <name type="scientific">Blepharisma stoltei</name>
    <dbReference type="NCBI Taxonomy" id="1481888"/>
    <lineage>
        <taxon>Eukaryota</taxon>
        <taxon>Sar</taxon>
        <taxon>Alveolata</taxon>
        <taxon>Ciliophora</taxon>
        <taxon>Postciliodesmatophora</taxon>
        <taxon>Heterotrichea</taxon>
        <taxon>Heterotrichida</taxon>
        <taxon>Blepharismidae</taxon>
        <taxon>Blepharisma</taxon>
    </lineage>
</organism>
<dbReference type="GO" id="GO:0032456">
    <property type="term" value="P:endocytic recycling"/>
    <property type="evidence" value="ECO:0007669"/>
    <property type="project" value="TreeGrafter"/>
</dbReference>
<feature type="region of interest" description="Disordered" evidence="8">
    <location>
        <begin position="1"/>
        <end position="30"/>
    </location>
</feature>
<dbReference type="InterPro" id="IPR001683">
    <property type="entry name" value="PX_dom"/>
</dbReference>
<gene>
    <name evidence="10" type="ORF">BSTOLATCC_MIC50025</name>
</gene>
<dbReference type="GO" id="GO:0000422">
    <property type="term" value="P:autophagy of mitochondrion"/>
    <property type="evidence" value="ECO:0007669"/>
    <property type="project" value="TreeGrafter"/>
</dbReference>
<dbReference type="EMBL" id="CAJZBQ010000050">
    <property type="protein sequence ID" value="CAG9329909.1"/>
    <property type="molecule type" value="Genomic_DNA"/>
</dbReference>
<keyword evidence="5" id="KW-0963">Cytoplasm</keyword>
<keyword evidence="6" id="KW-0446">Lipid-binding</keyword>
<sequence>METESDSEKEIQAKSDSDSETEKERQAKKEFLHKEIVEMNYSPEEFTEFCQTRKGTDIDLWHISELEVCVKEFKLAHQPNINRKSSWGDEKPFTIEQPVRESPHLESPRAKRQSINIILPRKSMPEPWNQESPENAPYSHTAIKAHDNQLSLEDSVSVKVEEAIKRSGGMFSFTKVCFPMTTTPLNWHVERTIDDFIWLRSVLAVSYPACYIPPNPPKYVKSHLQSGDLDENLNKQRVFLQNFISSVVRNQLFRRSIHLQGFLKEADPSEFNQLKKQSNKLKKPNKIEEHWTMEGYVICDPFLEEKECTVLDEYLHYTEAMKKKIKRQTDTLIEAIKEVSQLIFDISKSFEILESLQDYFPEIPASKLHYNLLKNSFLLWSEHEIETSKIIKDYYNIYFKYGYTEISSLKEFVKERENKLAIYQKSLNAFDKKKEKLWNTKDVSKWGCNPEEQLDINKLLQNKQFAFTKMLHKEGKEIEKLKNEFSYYNFQVKAETRRVFLENQVIANGHFSESGKAFADHSMSMHKRWTDFVESLDKIRVECISSS</sequence>
<dbReference type="Pfam" id="PF00787">
    <property type="entry name" value="PX"/>
    <property type="match status" value="1"/>
</dbReference>
<dbReference type="PANTHER" id="PTHR45949:SF2">
    <property type="entry name" value="SORTING NEXIN-4"/>
    <property type="match status" value="1"/>
</dbReference>
<feature type="domain" description="PX" evidence="9">
    <location>
        <begin position="154"/>
        <end position="270"/>
    </location>
</feature>
<dbReference type="AlphaFoldDB" id="A0AAU9JVY8"/>
<dbReference type="Gene3D" id="3.30.1520.10">
    <property type="entry name" value="Phox-like domain"/>
    <property type="match status" value="1"/>
</dbReference>
<keyword evidence="7" id="KW-0472">Membrane</keyword>
<evidence type="ECO:0000256" key="7">
    <source>
        <dbReference type="ARBA" id="ARBA00023136"/>
    </source>
</evidence>
<evidence type="ECO:0000256" key="4">
    <source>
        <dbReference type="ARBA" id="ARBA00022448"/>
    </source>
</evidence>
<evidence type="ECO:0000256" key="3">
    <source>
        <dbReference type="ARBA" id="ARBA00010883"/>
    </source>
</evidence>
<dbReference type="GO" id="GO:0035091">
    <property type="term" value="F:phosphatidylinositol binding"/>
    <property type="evidence" value="ECO:0007669"/>
    <property type="project" value="InterPro"/>
</dbReference>
<evidence type="ECO:0000256" key="2">
    <source>
        <dbReference type="ARBA" id="ARBA00004496"/>
    </source>
</evidence>
<dbReference type="GO" id="GO:0016020">
    <property type="term" value="C:membrane"/>
    <property type="evidence" value="ECO:0007669"/>
    <property type="project" value="UniProtKB-SubCell"/>
</dbReference>
<dbReference type="PANTHER" id="PTHR45949">
    <property type="entry name" value="SORTING NEXIN-4"/>
    <property type="match status" value="1"/>
</dbReference>
<keyword evidence="4" id="KW-0813">Transport</keyword>
<dbReference type="GO" id="GO:0061709">
    <property type="term" value="P:reticulophagy"/>
    <property type="evidence" value="ECO:0007669"/>
    <property type="project" value="TreeGrafter"/>
</dbReference>
<dbReference type="GO" id="GO:0000407">
    <property type="term" value="C:phagophore assembly site"/>
    <property type="evidence" value="ECO:0007669"/>
    <property type="project" value="TreeGrafter"/>
</dbReference>